<evidence type="ECO:0000256" key="1">
    <source>
        <dbReference type="SAM" id="MobiDB-lite"/>
    </source>
</evidence>
<proteinExistence type="predicted"/>
<organism evidence="2 3">
    <name type="scientific">Gordonia phage Smoothie</name>
    <dbReference type="NCBI Taxonomy" id="1838078"/>
    <lineage>
        <taxon>Viruses</taxon>
        <taxon>Duplodnaviria</taxon>
        <taxon>Heunggongvirae</taxon>
        <taxon>Uroviricota</taxon>
        <taxon>Caudoviricetes</taxon>
        <taxon>Smoothievirus</taxon>
        <taxon>Smoothievirus smoothie</taxon>
    </lineage>
</organism>
<accession>A0A160DEF5</accession>
<reference evidence="2 3" key="1">
    <citation type="submission" date="2016-03" db="EMBL/GenBank/DDBJ databases">
        <authorList>
            <person name="Montgomery M.T."/>
            <person name="Guerrero C.A."/>
            <person name="Mavrich T.N."/>
            <person name="Pope W.H."/>
            <person name="Garlena R.A."/>
            <person name="Russell D.A."/>
            <person name="Jacobs-Sera D."/>
            <person name="Hendrix R.W."/>
            <person name="Hatfull G.F."/>
        </authorList>
    </citation>
    <scope>NUCLEOTIDE SEQUENCE [LARGE SCALE GENOMIC DNA]</scope>
</reference>
<dbReference type="RefSeq" id="YP_009269217.1">
    <property type="nucleotide sequence ID" value="NC_030696.1"/>
</dbReference>
<dbReference type="GeneID" id="28378563"/>
<feature type="region of interest" description="Disordered" evidence="1">
    <location>
        <begin position="137"/>
        <end position="213"/>
    </location>
</feature>
<keyword evidence="3" id="KW-1185">Reference proteome</keyword>
<dbReference type="KEGG" id="vg:28378563"/>
<sequence>MPRIRAIKPEFWASPNHPADPWARLLFVAMWNWADDAGTGTANARELLGFAFPNDENIDTMDIKRMFTAVADSYGVVFYKVAGRDYFHVPTFNDHQKFDRRRGGRHPLPADAEELLYGSLLQVTTKSESLLQVTTNFPARDPETDPDLHQSIDTARCADESAQKQRRNRGTGEQGNRGTGEQGNEKAEDPDGSSSSAVAVATTEPARDEPGFRDDVDRLCERLAERVRQNAVTSKPVVIRKDWRRAARCLIDNDGVDYDRVVRVLDWSQADPFWTANIRSMPKLREKFETLEMQMNRNSRRSNASMDSTHRGLADMQRIFGNADQKAIQ</sequence>
<evidence type="ECO:0000313" key="3">
    <source>
        <dbReference type="Proteomes" id="UP000201458"/>
    </source>
</evidence>
<gene>
    <name evidence="2" type="primary">104</name>
    <name evidence="2" type="ORF">PBI_SMOOTHIE_104</name>
</gene>
<protein>
    <recommendedName>
        <fullName evidence="4">Helix-turn-helix DNA binding domain protein</fullName>
    </recommendedName>
</protein>
<evidence type="ECO:0008006" key="4">
    <source>
        <dbReference type="Google" id="ProtNLM"/>
    </source>
</evidence>
<name>A0A160DEF5_9CAUD</name>
<feature type="compositionally biased region" description="Basic and acidic residues" evidence="1">
    <location>
        <begin position="140"/>
        <end position="163"/>
    </location>
</feature>
<feature type="compositionally biased region" description="Gly residues" evidence="1">
    <location>
        <begin position="172"/>
        <end position="181"/>
    </location>
</feature>
<dbReference type="EMBL" id="KU998244">
    <property type="protein sequence ID" value="ANA86260.1"/>
    <property type="molecule type" value="Genomic_DNA"/>
</dbReference>
<evidence type="ECO:0000313" key="2">
    <source>
        <dbReference type="EMBL" id="ANA86260.1"/>
    </source>
</evidence>
<dbReference type="Proteomes" id="UP000201458">
    <property type="component" value="Segment"/>
</dbReference>